<feature type="transmembrane region" description="Helical" evidence="1">
    <location>
        <begin position="83"/>
        <end position="108"/>
    </location>
</feature>
<feature type="transmembrane region" description="Helical" evidence="1">
    <location>
        <begin position="21"/>
        <end position="39"/>
    </location>
</feature>
<gene>
    <name evidence="2" type="ORF">QM089_19440</name>
</gene>
<proteinExistence type="predicted"/>
<dbReference type="RefSeq" id="WP_317520740.1">
    <property type="nucleotide sequence ID" value="NZ_JASGOQ010000001.1"/>
</dbReference>
<reference evidence="2" key="1">
    <citation type="submission" date="2023-05" db="EMBL/GenBank/DDBJ databases">
        <title>Colonisation of extended spectrum b-lactamase- and carbapenemase-producing bacteria on hospital surfaces from low- and middle-income countries.</title>
        <authorList>
            <person name="Nieto-Rosado M."/>
            <person name="Sands K."/>
            <person name="Iregbu K."/>
            <person name="Zahra R."/>
            <person name="Mazarati J.B."/>
            <person name="Mehtar S."/>
            <person name="Barnards-Group B."/>
            <person name="Walsh T.R."/>
        </authorList>
    </citation>
    <scope>NUCLEOTIDE SEQUENCE</scope>
    <source>
        <strain evidence="2">PP-E493</strain>
    </source>
</reference>
<accession>A0AAE4Q474</accession>
<feature type="transmembrane region" description="Helical" evidence="1">
    <location>
        <begin position="51"/>
        <end position="71"/>
    </location>
</feature>
<sequence length="183" mass="21037">MRTNKMLCVKGVALEFYLKKYGNGLFILIAVVAIIPNFLYDTVLNAPYHWAFKYLSIPIFGLSFYVYFYKLPKFRRKAGNFKGFAWTSMVAALLLLFSGGYVLFFNAWVGSQKEVYLSGTVVELDTYKSTKGGMSYYVYVLLPNSDEPVKLDVSKSHFNTFKVGSEFKEVWIRGSLGILYHRR</sequence>
<keyword evidence="1" id="KW-0472">Membrane</keyword>
<keyword evidence="1" id="KW-0812">Transmembrane</keyword>
<name>A0AAE4Q474_9GAMM</name>
<protein>
    <submittedName>
        <fullName evidence="2">Uncharacterized protein</fullName>
    </submittedName>
</protein>
<keyword evidence="1" id="KW-1133">Transmembrane helix</keyword>
<organism evidence="2 3">
    <name type="scientific">Shewanella xiamenensis</name>
    <dbReference type="NCBI Taxonomy" id="332186"/>
    <lineage>
        <taxon>Bacteria</taxon>
        <taxon>Pseudomonadati</taxon>
        <taxon>Pseudomonadota</taxon>
        <taxon>Gammaproteobacteria</taxon>
        <taxon>Alteromonadales</taxon>
        <taxon>Shewanellaceae</taxon>
        <taxon>Shewanella</taxon>
    </lineage>
</organism>
<comment type="caution">
    <text evidence="2">The sequence shown here is derived from an EMBL/GenBank/DDBJ whole genome shotgun (WGS) entry which is preliminary data.</text>
</comment>
<evidence type="ECO:0000256" key="1">
    <source>
        <dbReference type="SAM" id="Phobius"/>
    </source>
</evidence>
<dbReference type="EMBL" id="JASGOQ010000001">
    <property type="protein sequence ID" value="MDV5392373.1"/>
    <property type="molecule type" value="Genomic_DNA"/>
</dbReference>
<evidence type="ECO:0000313" key="3">
    <source>
        <dbReference type="Proteomes" id="UP001187859"/>
    </source>
</evidence>
<dbReference type="AlphaFoldDB" id="A0AAE4Q474"/>
<dbReference type="Proteomes" id="UP001187859">
    <property type="component" value="Unassembled WGS sequence"/>
</dbReference>
<evidence type="ECO:0000313" key="2">
    <source>
        <dbReference type="EMBL" id="MDV5392373.1"/>
    </source>
</evidence>